<evidence type="ECO:0000256" key="1">
    <source>
        <dbReference type="SAM" id="Phobius"/>
    </source>
</evidence>
<proteinExistence type="predicted"/>
<evidence type="ECO:0000313" key="2">
    <source>
        <dbReference type="EMBL" id="KRL96802.1"/>
    </source>
</evidence>
<dbReference type="Proteomes" id="UP000051166">
    <property type="component" value="Unassembled WGS sequence"/>
</dbReference>
<gene>
    <name evidence="2" type="ORF">FD50_GL002083</name>
</gene>
<reference evidence="2 3" key="1">
    <citation type="journal article" date="2015" name="Genome Announc.">
        <title>Expanding the biotechnology potential of lactobacilli through comparative genomics of 213 strains and associated genera.</title>
        <authorList>
            <person name="Sun Z."/>
            <person name="Harris H.M."/>
            <person name="McCann A."/>
            <person name="Guo C."/>
            <person name="Argimon S."/>
            <person name="Zhang W."/>
            <person name="Yang X."/>
            <person name="Jeffery I.B."/>
            <person name="Cooney J.C."/>
            <person name="Kagawa T.F."/>
            <person name="Liu W."/>
            <person name="Song Y."/>
            <person name="Salvetti E."/>
            <person name="Wrobel A."/>
            <person name="Rasinkangas P."/>
            <person name="Parkhill J."/>
            <person name="Rea M.C."/>
            <person name="O'Sullivan O."/>
            <person name="Ritari J."/>
            <person name="Douillard F.P."/>
            <person name="Paul Ross R."/>
            <person name="Yang R."/>
            <person name="Briner A.E."/>
            <person name="Felis G.E."/>
            <person name="de Vos W.M."/>
            <person name="Barrangou R."/>
            <person name="Klaenhammer T.R."/>
            <person name="Caufield P.W."/>
            <person name="Cui Y."/>
            <person name="Zhang H."/>
            <person name="O'Toole P.W."/>
        </authorList>
    </citation>
    <scope>NUCLEOTIDE SEQUENCE [LARGE SCALE GENOMIC DNA]</scope>
    <source>
        <strain evidence="2 3">DSM 16230</strain>
    </source>
</reference>
<comment type="caution">
    <text evidence="2">The sequence shown here is derived from an EMBL/GenBank/DDBJ whole genome shotgun (WGS) entry which is preliminary data.</text>
</comment>
<dbReference type="STRING" id="1423801.FD50_GL002083"/>
<dbReference type="Pfam" id="PF16069">
    <property type="entry name" value="DUF4811"/>
    <property type="match status" value="1"/>
</dbReference>
<keyword evidence="1" id="KW-1133">Transmembrane helix</keyword>
<dbReference type="InterPro" id="IPR032083">
    <property type="entry name" value="DUF4811"/>
</dbReference>
<evidence type="ECO:0008006" key="4">
    <source>
        <dbReference type="Google" id="ProtNLM"/>
    </source>
</evidence>
<dbReference type="AlphaFoldDB" id="A0A0R1V1G5"/>
<name>A0A0R1V1G5_9LACO</name>
<dbReference type="OrthoDB" id="2249491at2"/>
<keyword evidence="3" id="KW-1185">Reference proteome</keyword>
<sequence length="247" mass="27618">MIIICLLIAAILLFTVMITIDKVGLRTILSFICVAVILVSMFFMVKNDREHFGMHQVSTVKTSKLYSAASSSQLKMLLYQQVGTSGKEKVYIYKTSAAQKKVTTTNPDPRNTHSKVVKVSGTAEVVTKTMRWEYKNSFYSFWFGISGNGHQLVRHYKTFRINNAWLVLSTTQAKKLAQLVKQNQSKMKEAGKTFVTAQVKQALTAALTKNPTMSQAQQQALTKKVAAQAQAQFQQQALAKLIAEVKK</sequence>
<evidence type="ECO:0000313" key="3">
    <source>
        <dbReference type="Proteomes" id="UP000051166"/>
    </source>
</evidence>
<keyword evidence="1" id="KW-0812">Transmembrane</keyword>
<organism evidence="2 3">
    <name type="scientific">Liquorilactobacillus satsumensis DSM 16230 = JCM 12392</name>
    <dbReference type="NCBI Taxonomy" id="1423801"/>
    <lineage>
        <taxon>Bacteria</taxon>
        <taxon>Bacillati</taxon>
        <taxon>Bacillota</taxon>
        <taxon>Bacilli</taxon>
        <taxon>Lactobacillales</taxon>
        <taxon>Lactobacillaceae</taxon>
        <taxon>Liquorilactobacillus</taxon>
    </lineage>
</organism>
<keyword evidence="1" id="KW-0472">Membrane</keyword>
<dbReference type="EMBL" id="AZFQ01000055">
    <property type="protein sequence ID" value="KRL96802.1"/>
    <property type="molecule type" value="Genomic_DNA"/>
</dbReference>
<dbReference type="GeneID" id="98309298"/>
<dbReference type="RefSeq" id="WP_054757294.1">
    <property type="nucleotide sequence ID" value="NZ_AZFQ01000055.1"/>
</dbReference>
<accession>A0A0R1V1G5</accession>
<dbReference type="PATRIC" id="fig|1423801.4.peg.2130"/>
<protein>
    <recommendedName>
        <fullName evidence="4">DUF4811 domain-containing protein</fullName>
    </recommendedName>
</protein>
<feature type="transmembrane region" description="Helical" evidence="1">
    <location>
        <begin position="28"/>
        <end position="45"/>
    </location>
</feature>